<protein>
    <submittedName>
        <fullName evidence="2">Uncharacterized protein</fullName>
    </submittedName>
</protein>
<keyword evidence="3" id="KW-1185">Reference proteome</keyword>
<dbReference type="Proteomes" id="UP001176941">
    <property type="component" value="Chromosome 6"/>
</dbReference>
<gene>
    <name evidence="2" type="ORF">MRATA1EN1_LOCUS26007</name>
</gene>
<dbReference type="EMBL" id="OX459942">
    <property type="protein sequence ID" value="CAI9177045.1"/>
    <property type="molecule type" value="Genomic_DNA"/>
</dbReference>
<feature type="compositionally biased region" description="Pro residues" evidence="1">
    <location>
        <begin position="44"/>
        <end position="56"/>
    </location>
</feature>
<evidence type="ECO:0000256" key="1">
    <source>
        <dbReference type="SAM" id="MobiDB-lite"/>
    </source>
</evidence>
<evidence type="ECO:0000313" key="3">
    <source>
        <dbReference type="Proteomes" id="UP001176941"/>
    </source>
</evidence>
<proteinExistence type="predicted"/>
<sequence>MSRIPKSLTLPRGAQTVSPEKETCTSPPPLSLRPRQTKPRPLSARPPPPPASSSPPPRREISAMAAARPPHFRCRCR</sequence>
<accession>A0ABN8ZT16</accession>
<organism evidence="2 3">
    <name type="scientific">Rangifer tarandus platyrhynchus</name>
    <name type="common">Svalbard reindeer</name>
    <dbReference type="NCBI Taxonomy" id="3082113"/>
    <lineage>
        <taxon>Eukaryota</taxon>
        <taxon>Metazoa</taxon>
        <taxon>Chordata</taxon>
        <taxon>Craniata</taxon>
        <taxon>Vertebrata</taxon>
        <taxon>Euteleostomi</taxon>
        <taxon>Mammalia</taxon>
        <taxon>Eutheria</taxon>
        <taxon>Laurasiatheria</taxon>
        <taxon>Artiodactyla</taxon>
        <taxon>Ruminantia</taxon>
        <taxon>Pecora</taxon>
        <taxon>Cervidae</taxon>
        <taxon>Odocoileinae</taxon>
        <taxon>Rangifer</taxon>
    </lineage>
</organism>
<reference evidence="2" key="1">
    <citation type="submission" date="2023-04" db="EMBL/GenBank/DDBJ databases">
        <authorList>
            <consortium name="ELIXIR-Norway"/>
        </authorList>
    </citation>
    <scope>NUCLEOTIDE SEQUENCE [LARGE SCALE GENOMIC DNA]</scope>
</reference>
<feature type="region of interest" description="Disordered" evidence="1">
    <location>
        <begin position="1"/>
        <end position="77"/>
    </location>
</feature>
<name>A0ABN8ZT16_RANTA</name>
<evidence type="ECO:0000313" key="2">
    <source>
        <dbReference type="EMBL" id="CAI9177045.1"/>
    </source>
</evidence>